<feature type="region of interest" description="Disordered" evidence="5">
    <location>
        <begin position="79"/>
        <end position="165"/>
    </location>
</feature>
<evidence type="ECO:0000256" key="5">
    <source>
        <dbReference type="SAM" id="MobiDB-lite"/>
    </source>
</evidence>
<evidence type="ECO:0000256" key="4">
    <source>
        <dbReference type="PROSITE-ProRule" id="PRU00134"/>
    </source>
</evidence>
<evidence type="ECO:0000313" key="8">
    <source>
        <dbReference type="Proteomes" id="UP001164743"/>
    </source>
</evidence>
<evidence type="ECO:0000256" key="3">
    <source>
        <dbReference type="ARBA" id="ARBA00022833"/>
    </source>
</evidence>
<dbReference type="SUPFAM" id="SSF144232">
    <property type="entry name" value="HIT/MYND zinc finger-like"/>
    <property type="match status" value="1"/>
</dbReference>
<keyword evidence="1" id="KW-0479">Metal-binding</keyword>
<feature type="region of interest" description="Disordered" evidence="5">
    <location>
        <begin position="474"/>
        <end position="496"/>
    </location>
</feature>
<evidence type="ECO:0000256" key="2">
    <source>
        <dbReference type="ARBA" id="ARBA00022771"/>
    </source>
</evidence>
<dbReference type="PROSITE" id="PS50865">
    <property type="entry name" value="ZF_MYND_2"/>
    <property type="match status" value="1"/>
</dbReference>
<evidence type="ECO:0000256" key="1">
    <source>
        <dbReference type="ARBA" id="ARBA00022723"/>
    </source>
</evidence>
<evidence type="ECO:0000313" key="7">
    <source>
        <dbReference type="EMBL" id="WAQ81516.1"/>
    </source>
</evidence>
<proteinExistence type="predicted"/>
<feature type="compositionally biased region" description="Polar residues" evidence="5">
    <location>
        <begin position="79"/>
        <end position="89"/>
    </location>
</feature>
<accession>A0ABY7C8L4</accession>
<dbReference type="EMBL" id="CP110421">
    <property type="protein sequence ID" value="WAQ81516.1"/>
    <property type="molecule type" value="Genomic_DNA"/>
</dbReference>
<keyword evidence="3" id="KW-0862">Zinc</keyword>
<gene>
    <name evidence="7" type="ORF">PtA15_1A858</name>
</gene>
<keyword evidence="2 4" id="KW-0863">Zinc-finger</keyword>
<dbReference type="PANTHER" id="PTHR31912:SF34">
    <property type="entry name" value="NOTOCHORD-RELATED PROTEIN"/>
    <property type="match status" value="1"/>
</dbReference>
<sequence length="596" mass="66984">MNISSMKKHKKYDKHKSLLAAYIAGRDNRRIRQEDQMQGNHLEEMITANQVPASPAESIEFPTAANIAEFEGIIDLANVSGQPGLSQSPGDCPDDLSNASSSDPSSENDSDSCLSEYDSDNEADGEEWDAGCQQYSEEKGNPPNENIEEMPDLNEGNHSSRQRRRQPQGPNIYWLFTSKEYLVASLLIGYTHTIISCRLYGHIKMMFKLFDVRLPDWLTVRREKENIQKLLNLDVVSRKLILDTPTYSLPLRVHNQQHLTPIGMEFWNQIDLSTVTLSILSLISILVVYLQYTKVLLSPYSNLKLKTSSTSSSASASSSQERFARCRECSKLKPISELKICSKCKIPPTPDQDTNDLNFYYCDQKCQKANWKTHKLICGNFKDLQPTSADPYAPVNPLHSPPTSNLLSHADFEKKRAEIESLLKKWCQFHKNVLIFAAIHGLDLIRNPPNSKLILLMISLTLNEKEKTEKFTEITGEEDQETNTQKDLKPQDGAQDPMSSNLFSVAHVGTLDSTNFFKSNPGMSNALKEIEGVREKVKEKGGIGVAVLLVRCGPIVQVFPVGLPSQADLDAVPRQTNWRAIFDEAIKSGVPWKPRK</sequence>
<feature type="domain" description="MYND-type" evidence="6">
    <location>
        <begin position="326"/>
        <end position="378"/>
    </location>
</feature>
<dbReference type="Gene3D" id="6.10.140.2220">
    <property type="match status" value="1"/>
</dbReference>
<dbReference type="PANTHER" id="PTHR31912">
    <property type="entry name" value="IP13529P"/>
    <property type="match status" value="1"/>
</dbReference>
<protein>
    <recommendedName>
        <fullName evidence="6">MYND-type domain-containing protein</fullName>
    </recommendedName>
</protein>
<organism evidence="7 8">
    <name type="scientific">Puccinia triticina</name>
    <dbReference type="NCBI Taxonomy" id="208348"/>
    <lineage>
        <taxon>Eukaryota</taxon>
        <taxon>Fungi</taxon>
        <taxon>Dikarya</taxon>
        <taxon>Basidiomycota</taxon>
        <taxon>Pucciniomycotina</taxon>
        <taxon>Pucciniomycetes</taxon>
        <taxon>Pucciniales</taxon>
        <taxon>Pucciniaceae</taxon>
        <taxon>Puccinia</taxon>
    </lineage>
</organism>
<feature type="compositionally biased region" description="Acidic residues" evidence="5">
    <location>
        <begin position="117"/>
        <end position="129"/>
    </location>
</feature>
<dbReference type="Proteomes" id="UP001164743">
    <property type="component" value="Chromosome 1A"/>
</dbReference>
<reference evidence="7" key="1">
    <citation type="submission" date="2022-10" db="EMBL/GenBank/DDBJ databases">
        <title>Puccinia triticina Genome sequencing and assembly.</title>
        <authorList>
            <person name="Li C."/>
        </authorList>
    </citation>
    <scope>NUCLEOTIDE SEQUENCE</scope>
    <source>
        <strain evidence="7">Pt15</strain>
    </source>
</reference>
<dbReference type="RefSeq" id="XP_053017071.1">
    <property type="nucleotide sequence ID" value="XM_053165928.1"/>
</dbReference>
<dbReference type="Pfam" id="PF01753">
    <property type="entry name" value="zf-MYND"/>
    <property type="match status" value="1"/>
</dbReference>
<dbReference type="InterPro" id="IPR002893">
    <property type="entry name" value="Znf_MYND"/>
</dbReference>
<keyword evidence="8" id="KW-1185">Reference proteome</keyword>
<feature type="compositionally biased region" description="Low complexity" evidence="5">
    <location>
        <begin position="95"/>
        <end position="107"/>
    </location>
</feature>
<name>A0ABY7C8L4_9BASI</name>
<dbReference type="GeneID" id="77806823"/>
<evidence type="ECO:0000259" key="6">
    <source>
        <dbReference type="PROSITE" id="PS50865"/>
    </source>
</evidence>